<dbReference type="InterPro" id="IPR005149">
    <property type="entry name" value="Tscrpt_reg_PadR_N"/>
</dbReference>
<dbReference type="InterPro" id="IPR036388">
    <property type="entry name" value="WH-like_DNA-bd_sf"/>
</dbReference>
<organism evidence="3 4">
    <name type="scientific">Chroogloeocystis siderophila 5.2 s.c.1</name>
    <dbReference type="NCBI Taxonomy" id="247279"/>
    <lineage>
        <taxon>Bacteria</taxon>
        <taxon>Bacillati</taxon>
        <taxon>Cyanobacteriota</taxon>
        <taxon>Cyanophyceae</taxon>
        <taxon>Oscillatoriophycideae</taxon>
        <taxon>Chroococcales</taxon>
        <taxon>Chroococcaceae</taxon>
        <taxon>Chroogloeocystis</taxon>
    </lineage>
</organism>
<dbReference type="PANTHER" id="PTHR43252:SF4">
    <property type="entry name" value="TRANSCRIPTIONAL REGULATORY PROTEIN"/>
    <property type="match status" value="1"/>
</dbReference>
<proteinExistence type="predicted"/>
<sequence>MALAHAILAVLVDHPNSGYDLAKQFDGSVGFFWAASHQQIYRELSKLEAIGWLTCEIIPQEGRPDKKLYHITETGKQKLQAWIAQPCEPAAIKEDLLVKIFAGYVATSPEIILHELQQHRQAHLEKLSTYKALEQRYFQNLQSLSLPAKFRYLTLLKGISYESDWVAWCDRAIEILR</sequence>
<dbReference type="RefSeq" id="WP_073548682.1">
    <property type="nucleotide sequence ID" value="NZ_CAWMVK010000034.1"/>
</dbReference>
<reference evidence="3 4" key="1">
    <citation type="submission" date="2016-11" db="EMBL/GenBank/DDBJ databases">
        <title>Draft Genome Sequences of Nine Cyanobacterial Strains from Diverse Habitats.</title>
        <authorList>
            <person name="Zhu T."/>
            <person name="Hou S."/>
            <person name="Lu X."/>
            <person name="Hess W.R."/>
        </authorList>
    </citation>
    <scope>NUCLEOTIDE SEQUENCE [LARGE SCALE GENOMIC DNA]</scope>
    <source>
        <strain evidence="3 4">5.2 s.c.1</strain>
    </source>
</reference>
<dbReference type="Proteomes" id="UP000185984">
    <property type="component" value="Unassembled WGS sequence"/>
</dbReference>
<dbReference type="PANTHER" id="PTHR43252">
    <property type="entry name" value="TRANSCRIPTIONAL REGULATOR YQJI"/>
    <property type="match status" value="1"/>
</dbReference>
<evidence type="ECO:0000259" key="1">
    <source>
        <dbReference type="Pfam" id="PF03551"/>
    </source>
</evidence>
<evidence type="ECO:0000259" key="2">
    <source>
        <dbReference type="Pfam" id="PF10400"/>
    </source>
</evidence>
<dbReference type="Gene3D" id="6.10.140.190">
    <property type="match status" value="1"/>
</dbReference>
<feature type="domain" description="Transcription regulator PadR N-terminal" evidence="1">
    <location>
        <begin position="7"/>
        <end position="80"/>
    </location>
</feature>
<feature type="domain" description="Transcription regulator PadR C-terminal" evidence="2">
    <location>
        <begin position="92"/>
        <end position="177"/>
    </location>
</feature>
<evidence type="ECO:0000313" key="3">
    <source>
        <dbReference type="EMBL" id="OKH28232.1"/>
    </source>
</evidence>
<dbReference type="Pfam" id="PF03551">
    <property type="entry name" value="PadR"/>
    <property type="match status" value="1"/>
</dbReference>
<dbReference type="SUPFAM" id="SSF46785">
    <property type="entry name" value="Winged helix' DNA-binding domain"/>
    <property type="match status" value="1"/>
</dbReference>
<dbReference type="AlphaFoldDB" id="A0A1U7HXF0"/>
<evidence type="ECO:0000313" key="4">
    <source>
        <dbReference type="Proteomes" id="UP000185984"/>
    </source>
</evidence>
<dbReference type="EMBL" id="MRCC01000004">
    <property type="protein sequence ID" value="OKH28232.1"/>
    <property type="molecule type" value="Genomic_DNA"/>
</dbReference>
<dbReference type="InterPro" id="IPR036390">
    <property type="entry name" value="WH_DNA-bd_sf"/>
</dbReference>
<comment type="caution">
    <text evidence="3">The sequence shown here is derived from an EMBL/GenBank/DDBJ whole genome shotgun (WGS) entry which is preliminary data.</text>
</comment>
<gene>
    <name evidence="3" type="ORF">NIES1031_06450</name>
</gene>
<dbReference type="OrthoDB" id="9783723at2"/>
<dbReference type="STRING" id="247279.NIES1031_06450"/>
<keyword evidence="4" id="KW-1185">Reference proteome</keyword>
<accession>A0A1U7HXF0</accession>
<protein>
    <submittedName>
        <fullName evidence="3">PadR family transcriptional regulator</fullName>
    </submittedName>
</protein>
<name>A0A1U7HXF0_9CHRO</name>
<dbReference type="Gene3D" id="1.10.10.10">
    <property type="entry name" value="Winged helix-like DNA-binding domain superfamily/Winged helix DNA-binding domain"/>
    <property type="match status" value="1"/>
</dbReference>
<dbReference type="Pfam" id="PF10400">
    <property type="entry name" value="Vir_act_alpha_C"/>
    <property type="match status" value="1"/>
</dbReference>
<dbReference type="InterPro" id="IPR018309">
    <property type="entry name" value="Tscrpt_reg_PadR_C"/>
</dbReference>